<evidence type="ECO:0000256" key="1">
    <source>
        <dbReference type="ARBA" id="ARBA00009820"/>
    </source>
</evidence>
<dbReference type="AlphaFoldDB" id="A0A0P6Y6A2"/>
<name>A0A0P6Y6A2_9CHLR</name>
<keyword evidence="3" id="KW-1185">Reference proteome</keyword>
<evidence type="ECO:0008006" key="4">
    <source>
        <dbReference type="Google" id="ProtNLM"/>
    </source>
</evidence>
<dbReference type="PANTHER" id="PTHR36842:SF1">
    <property type="entry name" value="PROTEIN TOLB"/>
    <property type="match status" value="1"/>
</dbReference>
<dbReference type="Proteomes" id="UP000050544">
    <property type="component" value="Unassembled WGS sequence"/>
</dbReference>
<accession>A0A0P6Y6A2</accession>
<gene>
    <name evidence="2" type="ORF">SE15_05195</name>
</gene>
<dbReference type="STRING" id="869279.SE15_05195"/>
<comment type="caution">
    <text evidence="2">The sequence shown here is derived from an EMBL/GenBank/DDBJ whole genome shotgun (WGS) entry which is preliminary data.</text>
</comment>
<protein>
    <recommendedName>
        <fullName evidence="4">SbsA Ig-like domain-containing protein</fullName>
    </recommendedName>
</protein>
<dbReference type="InterPro" id="IPR011659">
    <property type="entry name" value="WD40"/>
</dbReference>
<dbReference type="EMBL" id="LGKO01000002">
    <property type="protein sequence ID" value="KPL84486.1"/>
    <property type="molecule type" value="Genomic_DNA"/>
</dbReference>
<comment type="similarity">
    <text evidence="1">Belongs to the TolB family.</text>
</comment>
<evidence type="ECO:0000313" key="3">
    <source>
        <dbReference type="Proteomes" id="UP000050544"/>
    </source>
</evidence>
<dbReference type="Gene3D" id="2.120.10.30">
    <property type="entry name" value="TolB, C-terminal domain"/>
    <property type="match status" value="1"/>
</dbReference>
<dbReference type="InterPro" id="IPR011042">
    <property type="entry name" value="6-blade_b-propeller_TolB-like"/>
</dbReference>
<organism evidence="2 3">
    <name type="scientific">Thermanaerothrix daxensis</name>
    <dbReference type="NCBI Taxonomy" id="869279"/>
    <lineage>
        <taxon>Bacteria</taxon>
        <taxon>Bacillati</taxon>
        <taxon>Chloroflexota</taxon>
        <taxon>Anaerolineae</taxon>
        <taxon>Anaerolineales</taxon>
        <taxon>Anaerolineaceae</taxon>
        <taxon>Thermanaerothrix</taxon>
    </lineage>
</organism>
<dbReference type="SUPFAM" id="SSF69304">
    <property type="entry name" value="Tricorn protease N-terminal domain"/>
    <property type="match status" value="1"/>
</dbReference>
<dbReference type="PANTHER" id="PTHR36842">
    <property type="entry name" value="PROTEIN TOLB HOMOLOG"/>
    <property type="match status" value="1"/>
</dbReference>
<sequence>MLFLNRRARVFLAVLLVVGGVVWFFVSGSRSKAVPQLRLSEEGEIGQKGPIVLEFSGVVNTLSVESAWHMEPATPGRFEWRGRELWFWPVAGFEPGRTYTLELRAGWSYADGTRVDKTLHFTFWVREPLLLYLGNPNQAPEVYSVAMEGRTPQRLTDTSGRVVEFAASPDGESIAFSVRNNQGGIDLGVVKRNGQKQRLLVACGKERCYQPAWTPDGRWITFVRSGADQGGQINYALWSYDFIGGRATQLVNVADMIPTLPTWSPDGNYLAIYDEVERGIRIIGRENRVNAFIPTSVSQSPRWSWDSQHLYFVVEQMGDLLPYHAAYQADLVTQTTRPLFSATGETWDVSTPAEAPDGQWVVFGKRDLNGPVGKQLWMVPTGSLDTGEGAIPIATEALFTIAAYQWEPAGRGLVYQRYDLTSSDAVPQVVIWWRDRQQNQVIATDGAFPEWLP</sequence>
<proteinExistence type="inferred from homology"/>
<dbReference type="Gene3D" id="2.120.10.60">
    <property type="entry name" value="Tricorn protease N-terminal domain"/>
    <property type="match status" value="1"/>
</dbReference>
<dbReference type="OrthoDB" id="159283at2"/>
<dbReference type="Pfam" id="PF07676">
    <property type="entry name" value="PD40"/>
    <property type="match status" value="3"/>
</dbReference>
<dbReference type="Gene3D" id="2.60.40.3710">
    <property type="match status" value="1"/>
</dbReference>
<dbReference type="RefSeq" id="WP_054521017.1">
    <property type="nucleotide sequence ID" value="NZ_LGKO01000002.1"/>
</dbReference>
<reference evidence="2 3" key="1">
    <citation type="submission" date="2015-07" db="EMBL/GenBank/DDBJ databases">
        <title>Whole genome sequence of Thermanaerothrix daxensis DSM 23592.</title>
        <authorList>
            <person name="Hemp J."/>
            <person name="Ward L.M."/>
            <person name="Pace L.A."/>
            <person name="Fischer W.W."/>
        </authorList>
    </citation>
    <scope>NUCLEOTIDE SEQUENCE [LARGE SCALE GENOMIC DNA]</scope>
    <source>
        <strain evidence="2 3">GNS-1</strain>
    </source>
</reference>
<evidence type="ECO:0000313" key="2">
    <source>
        <dbReference type="EMBL" id="KPL84486.1"/>
    </source>
</evidence>